<dbReference type="InterPro" id="IPR051716">
    <property type="entry name" value="Plant_RL_S/T_kinase"/>
</dbReference>
<dbReference type="PANTHER" id="PTHR48053:SF126">
    <property type="entry name" value="MDIS1-INTERACTING RECEPTOR LIKE KINASE 2-LIKE ISOFORM X1"/>
    <property type="match status" value="1"/>
</dbReference>
<keyword evidence="5" id="KW-0547">Nucleotide-binding</keyword>
<gene>
    <name evidence="10" type="primary">VvCHDp000202_8</name>
    <name evidence="10" type="ORF">CK203_052092</name>
</gene>
<dbReference type="InterPro" id="IPR003591">
    <property type="entry name" value="Leu-rich_rpt_typical-subtyp"/>
</dbReference>
<dbReference type="InterPro" id="IPR032675">
    <property type="entry name" value="LRR_dom_sf"/>
</dbReference>
<keyword evidence="8" id="KW-1133">Transmembrane helix</keyword>
<dbReference type="Gene3D" id="1.10.510.10">
    <property type="entry name" value="Transferase(Phosphotransferase) domain 1"/>
    <property type="match status" value="1"/>
</dbReference>
<keyword evidence="6" id="KW-0067">ATP-binding</keyword>
<name>A0A438GHI3_VITVI</name>
<evidence type="ECO:0000256" key="6">
    <source>
        <dbReference type="ARBA" id="ARBA00022840"/>
    </source>
</evidence>
<keyword evidence="7 10" id="KW-0675">Receptor</keyword>
<dbReference type="GO" id="GO:0004672">
    <property type="term" value="F:protein kinase activity"/>
    <property type="evidence" value="ECO:0007669"/>
    <property type="project" value="InterPro"/>
</dbReference>
<feature type="transmembrane region" description="Helical" evidence="8">
    <location>
        <begin position="29"/>
        <end position="51"/>
    </location>
</feature>
<sequence length="473" mass="51748">MMIMSFSSLVNAISSPSSSTDEGEALRSTVGGILLLLIAPGMVSLHFPAWLSSSFLTVDSMVESSPNRYSYSTHLPTSLFKQFTVSGFIPPQIGKMKNLRSLYLSSNGLHGPIPPQIGKLKNLRLLYLSSKGLHGPIPPQIGKLKNLEVLYLSYNRYNGPIPLEIGKLKNLNILNLSYNILIGVIPSSFGNLTNLTSLTLRGNQISGFIPPEIGWTLIDLSNNQLKGQSRAPVKAFGHNKAPVKAFGHNKGLYDEIQGRPRGKKRHKITLIIVVSLSTTLLLSVAVLDIIQATEDFDIKYCIGTGGYGSVYRAQLPSGKGECGQRHCQCFILMHHDYDLPIIHRDISSTYGYIAPELAYTMVVTEKCDVYSFGMVALETMMGMHPGELVTSLSSSSTQNTTLKDVLDSRLSSPKSTRVANNVALIVSLALKCLHSNPRFRPSMQEVSLKLVSTKSFPQPISAISLLQLKDEVI</sequence>
<dbReference type="Gene3D" id="3.80.10.10">
    <property type="entry name" value="Ribonuclease Inhibitor"/>
    <property type="match status" value="1"/>
</dbReference>
<dbReference type="Proteomes" id="UP000288805">
    <property type="component" value="Unassembled WGS sequence"/>
</dbReference>
<accession>A0A438GHI3</accession>
<dbReference type="PANTHER" id="PTHR48053">
    <property type="entry name" value="LEUCINE RICH REPEAT FAMILY PROTEIN, EXPRESSED"/>
    <property type="match status" value="1"/>
</dbReference>
<keyword evidence="4" id="KW-0677">Repeat</keyword>
<dbReference type="SUPFAM" id="SSF56112">
    <property type="entry name" value="Protein kinase-like (PK-like)"/>
    <property type="match status" value="1"/>
</dbReference>
<dbReference type="GO" id="GO:0005524">
    <property type="term" value="F:ATP binding"/>
    <property type="evidence" value="ECO:0007669"/>
    <property type="project" value="UniProtKB-KW"/>
</dbReference>
<keyword evidence="2" id="KW-0433">Leucine-rich repeat</keyword>
<dbReference type="SUPFAM" id="SSF52058">
    <property type="entry name" value="L domain-like"/>
    <property type="match status" value="1"/>
</dbReference>
<comment type="subcellular location">
    <subcellularLocation>
        <location evidence="1">Membrane</location>
        <topology evidence="1">Single-pass type I membrane protein</topology>
    </subcellularLocation>
</comment>
<keyword evidence="8" id="KW-0472">Membrane</keyword>
<protein>
    <submittedName>
        <fullName evidence="10">Putative leucine-rich repeat receptor-like protein kinase</fullName>
    </submittedName>
</protein>
<dbReference type="Gene3D" id="3.30.200.20">
    <property type="entry name" value="Phosphorylase Kinase, domain 1"/>
    <property type="match status" value="1"/>
</dbReference>
<evidence type="ECO:0000256" key="4">
    <source>
        <dbReference type="ARBA" id="ARBA00022737"/>
    </source>
</evidence>
<reference evidence="10 11" key="1">
    <citation type="journal article" date="2018" name="PLoS Genet.">
        <title>Population sequencing reveals clonal diversity and ancestral inbreeding in the grapevine cultivar Chardonnay.</title>
        <authorList>
            <person name="Roach M.J."/>
            <person name="Johnson D.L."/>
            <person name="Bohlmann J."/>
            <person name="van Vuuren H.J."/>
            <person name="Jones S.J."/>
            <person name="Pretorius I.S."/>
            <person name="Schmidt S.A."/>
            <person name="Borneman A.R."/>
        </authorList>
    </citation>
    <scope>NUCLEOTIDE SEQUENCE [LARGE SCALE GENOMIC DNA]</scope>
    <source>
        <strain evidence="11">cv. Chardonnay</strain>
        <tissue evidence="10">Leaf</tissue>
    </source>
</reference>
<dbReference type="InterPro" id="IPR001245">
    <property type="entry name" value="Ser-Thr/Tyr_kinase_cat_dom"/>
</dbReference>
<evidence type="ECO:0000313" key="10">
    <source>
        <dbReference type="EMBL" id="RVW71666.1"/>
    </source>
</evidence>
<dbReference type="InterPro" id="IPR011009">
    <property type="entry name" value="Kinase-like_dom_sf"/>
</dbReference>
<dbReference type="SMART" id="SM00369">
    <property type="entry name" value="LRR_TYP"/>
    <property type="match status" value="3"/>
</dbReference>
<keyword evidence="8" id="KW-0812">Transmembrane</keyword>
<keyword evidence="10" id="KW-0418">Kinase</keyword>
<evidence type="ECO:0000256" key="2">
    <source>
        <dbReference type="ARBA" id="ARBA00022614"/>
    </source>
</evidence>
<proteinExistence type="predicted"/>
<dbReference type="Pfam" id="PF07714">
    <property type="entry name" value="PK_Tyr_Ser-Thr"/>
    <property type="match status" value="1"/>
</dbReference>
<keyword evidence="3" id="KW-0732">Signal</keyword>
<dbReference type="AlphaFoldDB" id="A0A438GHI3"/>
<evidence type="ECO:0000256" key="5">
    <source>
        <dbReference type="ARBA" id="ARBA00022741"/>
    </source>
</evidence>
<comment type="caution">
    <text evidence="10">The sequence shown here is derived from an EMBL/GenBank/DDBJ whole genome shotgun (WGS) entry which is preliminary data.</text>
</comment>
<dbReference type="InterPro" id="IPR001611">
    <property type="entry name" value="Leu-rich_rpt"/>
</dbReference>
<dbReference type="EMBL" id="QGNW01000433">
    <property type="protein sequence ID" value="RVW71666.1"/>
    <property type="molecule type" value="Genomic_DNA"/>
</dbReference>
<evidence type="ECO:0000256" key="1">
    <source>
        <dbReference type="ARBA" id="ARBA00004479"/>
    </source>
</evidence>
<feature type="domain" description="Serine-threonine/tyrosine-protein kinase catalytic" evidence="9">
    <location>
        <begin position="349"/>
        <end position="449"/>
    </location>
</feature>
<evidence type="ECO:0000256" key="8">
    <source>
        <dbReference type="SAM" id="Phobius"/>
    </source>
</evidence>
<dbReference type="Pfam" id="PF00560">
    <property type="entry name" value="LRR_1"/>
    <property type="match status" value="1"/>
</dbReference>
<evidence type="ECO:0000313" key="11">
    <source>
        <dbReference type="Proteomes" id="UP000288805"/>
    </source>
</evidence>
<keyword evidence="10" id="KW-0808">Transferase</keyword>
<evidence type="ECO:0000256" key="3">
    <source>
        <dbReference type="ARBA" id="ARBA00022729"/>
    </source>
</evidence>
<dbReference type="Pfam" id="PF13855">
    <property type="entry name" value="LRR_8"/>
    <property type="match status" value="1"/>
</dbReference>
<evidence type="ECO:0000259" key="9">
    <source>
        <dbReference type="Pfam" id="PF07714"/>
    </source>
</evidence>
<feature type="transmembrane region" description="Helical" evidence="8">
    <location>
        <begin position="268"/>
        <end position="290"/>
    </location>
</feature>
<dbReference type="FunFam" id="3.80.10.10:FF:000383">
    <property type="entry name" value="Leucine-rich repeat receptor protein kinase EMS1"/>
    <property type="match status" value="1"/>
</dbReference>
<evidence type="ECO:0000256" key="7">
    <source>
        <dbReference type="ARBA" id="ARBA00023170"/>
    </source>
</evidence>
<dbReference type="GO" id="GO:0016020">
    <property type="term" value="C:membrane"/>
    <property type="evidence" value="ECO:0007669"/>
    <property type="project" value="UniProtKB-SubCell"/>
</dbReference>
<organism evidence="10 11">
    <name type="scientific">Vitis vinifera</name>
    <name type="common">Grape</name>
    <dbReference type="NCBI Taxonomy" id="29760"/>
    <lineage>
        <taxon>Eukaryota</taxon>
        <taxon>Viridiplantae</taxon>
        <taxon>Streptophyta</taxon>
        <taxon>Embryophyta</taxon>
        <taxon>Tracheophyta</taxon>
        <taxon>Spermatophyta</taxon>
        <taxon>Magnoliopsida</taxon>
        <taxon>eudicotyledons</taxon>
        <taxon>Gunneridae</taxon>
        <taxon>Pentapetalae</taxon>
        <taxon>rosids</taxon>
        <taxon>Vitales</taxon>
        <taxon>Vitaceae</taxon>
        <taxon>Viteae</taxon>
        <taxon>Vitis</taxon>
    </lineage>
</organism>